<organism evidence="2">
    <name type="scientific">Talaromyces marneffei PM1</name>
    <dbReference type="NCBI Taxonomy" id="1077442"/>
    <lineage>
        <taxon>Eukaryota</taxon>
        <taxon>Fungi</taxon>
        <taxon>Dikarya</taxon>
        <taxon>Ascomycota</taxon>
        <taxon>Pezizomycotina</taxon>
        <taxon>Eurotiomycetes</taxon>
        <taxon>Eurotiomycetidae</taxon>
        <taxon>Eurotiales</taxon>
        <taxon>Trichocomaceae</taxon>
        <taxon>Talaromyces</taxon>
        <taxon>Talaromyces sect. Talaromyces</taxon>
    </lineage>
</organism>
<protein>
    <submittedName>
        <fullName evidence="2">CUB and sushi domain-containing protein 3</fullName>
    </submittedName>
</protein>
<feature type="signal peptide" evidence="1">
    <location>
        <begin position="1"/>
        <end position="21"/>
    </location>
</feature>
<accession>A0A093USI4</accession>
<dbReference type="HOGENOM" id="CLU_2211730_0_0_1"/>
<reference evidence="2" key="2">
    <citation type="journal article" date="2014" name="PLoS Genet.">
        <title>Signature gene expression reveals novel clues to the molecular mechanisms of dimorphic transition in Penicillium marneffei.</title>
        <authorList>
            <person name="Yang E."/>
            <person name="Wang G."/>
            <person name="Cai J."/>
            <person name="Woo P.C."/>
            <person name="Lau S.K."/>
            <person name="Yuen K.-Y."/>
            <person name="Chow W.-N."/>
            <person name="Lin X."/>
        </authorList>
    </citation>
    <scope>NUCLEOTIDE SEQUENCE</scope>
    <source>
        <strain evidence="2">PM1</strain>
    </source>
</reference>
<evidence type="ECO:0000313" key="2">
    <source>
        <dbReference type="EMBL" id="KFX40669.1"/>
    </source>
</evidence>
<reference key="1">
    <citation type="journal article" date="2014" name="PLoS Genet.">
        <title>Signature Gene Expression Reveals Novel Clues to the Molecular Mechanisms of Dimorphic Transition in Penicillium marneffei.</title>
        <authorList>
            <person name="Yang E."/>
            <person name="Wang G."/>
            <person name="Cai J."/>
            <person name="Woo P.C."/>
            <person name="Lau S.K."/>
            <person name="Yuen K.-Y."/>
            <person name="Chow W.-N."/>
            <person name="Lin X."/>
        </authorList>
    </citation>
    <scope>NUCLEOTIDE SEQUENCE [LARGE SCALE GENOMIC DNA]</scope>
    <source>
        <strain>PM1</strain>
    </source>
</reference>
<sequence>MAVLDLLRGLLLVLRILPAGLFPNHGSRCGGNGIGVLFFIHNGEILGPGLPGEYSLAWNPSTRLFLLLLDGLHGGSRGVASVGSPAPAVLVIPMVPHGIDTLTYIYT</sequence>
<gene>
    <name evidence="2" type="ORF">GQ26_1970010</name>
</gene>
<name>A0A093USI4_TALMA</name>
<proteinExistence type="predicted"/>
<feature type="chain" id="PRO_5001887847" evidence="1">
    <location>
        <begin position="22"/>
        <end position="107"/>
    </location>
</feature>
<dbReference type="EMBL" id="JPOX01000193">
    <property type="protein sequence ID" value="KFX40669.1"/>
    <property type="molecule type" value="Genomic_DNA"/>
</dbReference>
<keyword evidence="1" id="KW-0732">Signal</keyword>
<dbReference type="AlphaFoldDB" id="A0A093USI4"/>
<comment type="caution">
    <text evidence="2">The sequence shown here is derived from an EMBL/GenBank/DDBJ whole genome shotgun (WGS) entry which is preliminary data.</text>
</comment>
<evidence type="ECO:0000256" key="1">
    <source>
        <dbReference type="SAM" id="SignalP"/>
    </source>
</evidence>